<dbReference type="InterPro" id="IPR029098">
    <property type="entry name" value="Acetyltransf_C"/>
</dbReference>
<dbReference type="GO" id="GO:0009245">
    <property type="term" value="P:lipid A biosynthetic process"/>
    <property type="evidence" value="ECO:0007669"/>
    <property type="project" value="UniProtKB-UniRule"/>
</dbReference>
<feature type="domain" description="UDP N-acetylglucosamine O-acyltransferase C-terminal" evidence="7">
    <location>
        <begin position="179"/>
        <end position="259"/>
    </location>
</feature>
<dbReference type="UniPathway" id="UPA00359">
    <property type="reaction ID" value="UER00477"/>
</dbReference>
<keyword evidence="5 6" id="KW-0012">Acyltransferase</keyword>
<protein>
    <recommendedName>
        <fullName evidence="6">Acyl-[acyl-carrier-protein]--UDP-N-acetylglucosamine O-acyltransferase</fullName>
        <shortName evidence="6">UDP-N-acetylglucosamine acyltransferase</shortName>
        <ecNumber evidence="6">2.3.1.129</ecNumber>
    </recommendedName>
</protein>
<dbReference type="EMBL" id="CP001649">
    <property type="protein sequence ID" value="ACS80576.1"/>
    <property type="molecule type" value="Genomic_DNA"/>
</dbReference>
<dbReference type="NCBIfam" id="NF003657">
    <property type="entry name" value="PRK05289.1"/>
    <property type="match status" value="1"/>
</dbReference>
<reference evidence="8 9" key="1">
    <citation type="submission" date="2009-06" db="EMBL/GenBank/DDBJ databases">
        <title>Complete sequence of Desulfovibrio salexigens DSM 2638.</title>
        <authorList>
            <consortium name="US DOE Joint Genome Institute"/>
            <person name="Lucas S."/>
            <person name="Copeland A."/>
            <person name="Lapidus A."/>
            <person name="Glavina del Rio T."/>
            <person name="Tice H."/>
            <person name="Bruce D."/>
            <person name="Goodwin L."/>
            <person name="Pitluck S."/>
            <person name="Munk A.C."/>
            <person name="Brettin T."/>
            <person name="Detter J.C."/>
            <person name="Han C."/>
            <person name="Tapia R."/>
            <person name="Larimer F."/>
            <person name="Land M."/>
            <person name="Hauser L."/>
            <person name="Kyrpides N."/>
            <person name="Anderson I."/>
            <person name="Wall J.D."/>
            <person name="Arkin A.P."/>
            <person name="Dehal P."/>
            <person name="Chivian D."/>
            <person name="Giles B."/>
            <person name="Hazen T.C."/>
        </authorList>
    </citation>
    <scope>NUCLEOTIDE SEQUENCE [LARGE SCALE GENOMIC DNA]</scope>
    <source>
        <strain evidence="9">ATCC 14822 / DSM 2638 / NCIMB 8403 / VKM B-1763</strain>
    </source>
</reference>
<evidence type="ECO:0000256" key="4">
    <source>
        <dbReference type="ARBA" id="ARBA00023098"/>
    </source>
</evidence>
<dbReference type="Pfam" id="PF00132">
    <property type="entry name" value="Hexapep"/>
    <property type="match status" value="1"/>
</dbReference>
<dbReference type="HAMAP" id="MF_00387">
    <property type="entry name" value="LpxA"/>
    <property type="match status" value="1"/>
</dbReference>
<dbReference type="NCBIfam" id="TIGR01852">
    <property type="entry name" value="lipid_A_lpxA"/>
    <property type="match status" value="1"/>
</dbReference>
<keyword evidence="1 6" id="KW-0444">Lipid biosynthesis</keyword>
<sequence>MATEIHPTAIVDSGAQLGENVKIGPFCIIEGNTIIGDNCSLDANVQIKSFTRMGNGNTLDSGVVLGGLPQHLGFTGEETWVEIGDNNIFREYATVHRATGVNIGRESTVIGSNCMLMAYTHVAHDCVLGDHVIMASSANLAGHIDVGNYVTIGGMSGIHQFVRIGDYAFVGAMSGFGQDVPPYMIATGVRGALQGPNSIGLRRNGFTAKTCNALKKAYKLIFRSEMPRKDALVAAEEQFAEIPEVLNLIEFIRSSKRGVTSAGHGSK</sequence>
<dbReference type="OrthoDB" id="9807278at2"/>
<dbReference type="RefSeq" id="WP_015852392.1">
    <property type="nucleotide sequence ID" value="NC_012881.1"/>
</dbReference>
<evidence type="ECO:0000313" key="9">
    <source>
        <dbReference type="Proteomes" id="UP000002601"/>
    </source>
</evidence>
<comment type="similarity">
    <text evidence="6">Belongs to the transferase hexapeptide repeat family. LpxA subfamily.</text>
</comment>
<dbReference type="InterPro" id="IPR010137">
    <property type="entry name" value="Lipid_A_LpxA"/>
</dbReference>
<dbReference type="eggNOG" id="COG1043">
    <property type="taxonomic scope" value="Bacteria"/>
</dbReference>
<comment type="subcellular location">
    <subcellularLocation>
        <location evidence="6">Cytoplasm</location>
    </subcellularLocation>
</comment>
<dbReference type="InterPro" id="IPR011004">
    <property type="entry name" value="Trimer_LpxA-like_sf"/>
</dbReference>
<comment type="pathway">
    <text evidence="6">Glycolipid biosynthesis; lipid IV(A) biosynthesis; lipid IV(A) from (3R)-3-hydroxytetradecanoyl-[acyl-carrier-protein] and UDP-N-acetyl-alpha-D-glucosamine: step 1/6.</text>
</comment>
<dbReference type="PIRSF" id="PIRSF000456">
    <property type="entry name" value="UDP-GlcNAc_acltr"/>
    <property type="match status" value="1"/>
</dbReference>
<dbReference type="STRING" id="526222.Desal_2520"/>
<evidence type="ECO:0000313" key="8">
    <source>
        <dbReference type="EMBL" id="ACS80576.1"/>
    </source>
</evidence>
<keyword evidence="4 6" id="KW-0443">Lipid metabolism</keyword>
<keyword evidence="6" id="KW-0963">Cytoplasm</keyword>
<dbReference type="Gene3D" id="1.20.1180.10">
    <property type="entry name" value="Udp N-acetylglucosamine O-acyltransferase, C-terminal domain"/>
    <property type="match status" value="1"/>
</dbReference>
<proteinExistence type="inferred from homology"/>
<evidence type="ECO:0000256" key="6">
    <source>
        <dbReference type="HAMAP-Rule" id="MF_00387"/>
    </source>
</evidence>
<evidence type="ECO:0000256" key="2">
    <source>
        <dbReference type="ARBA" id="ARBA00022556"/>
    </source>
</evidence>
<gene>
    <name evidence="6" type="primary">lpxA</name>
    <name evidence="8" type="ordered locus">Desal_2520</name>
</gene>
<dbReference type="GO" id="GO:0016020">
    <property type="term" value="C:membrane"/>
    <property type="evidence" value="ECO:0007669"/>
    <property type="project" value="GOC"/>
</dbReference>
<dbReference type="PANTHER" id="PTHR43480:SF1">
    <property type="entry name" value="ACYL-[ACYL-CARRIER-PROTEIN]--UDP-N-ACETYLGLUCOSAMINE O-ACYLTRANSFERASE, MITOCHONDRIAL-RELATED"/>
    <property type="match status" value="1"/>
</dbReference>
<evidence type="ECO:0000259" key="7">
    <source>
        <dbReference type="Pfam" id="PF13720"/>
    </source>
</evidence>
<dbReference type="SUPFAM" id="SSF51161">
    <property type="entry name" value="Trimeric LpxA-like enzymes"/>
    <property type="match status" value="1"/>
</dbReference>
<dbReference type="HOGENOM" id="CLU_061249_0_0_7"/>
<dbReference type="CDD" id="cd03351">
    <property type="entry name" value="LbH_UDP-GlcNAc_AT"/>
    <property type="match status" value="1"/>
</dbReference>
<dbReference type="Gene3D" id="2.160.10.10">
    <property type="entry name" value="Hexapeptide repeat proteins"/>
    <property type="match status" value="1"/>
</dbReference>
<dbReference type="AlphaFoldDB" id="C6BY46"/>
<dbReference type="EC" id="2.3.1.129" evidence="6"/>
<keyword evidence="6" id="KW-0677">Repeat</keyword>
<evidence type="ECO:0000256" key="5">
    <source>
        <dbReference type="ARBA" id="ARBA00023315"/>
    </source>
</evidence>
<keyword evidence="9" id="KW-1185">Reference proteome</keyword>
<evidence type="ECO:0000256" key="1">
    <source>
        <dbReference type="ARBA" id="ARBA00022516"/>
    </source>
</evidence>
<organism evidence="8 9">
    <name type="scientific">Maridesulfovibrio salexigens (strain ATCC 14822 / DSM 2638 / NCIMB 8403 / VKM B-1763)</name>
    <name type="common">Desulfovibrio salexigens</name>
    <dbReference type="NCBI Taxonomy" id="526222"/>
    <lineage>
        <taxon>Bacteria</taxon>
        <taxon>Pseudomonadati</taxon>
        <taxon>Thermodesulfobacteriota</taxon>
        <taxon>Desulfovibrionia</taxon>
        <taxon>Desulfovibrionales</taxon>
        <taxon>Desulfovibrionaceae</taxon>
        <taxon>Maridesulfovibrio</taxon>
    </lineage>
</organism>
<keyword evidence="2 6" id="KW-0441">Lipid A biosynthesis</keyword>
<dbReference type="InterPro" id="IPR037157">
    <property type="entry name" value="Acetyltransf_C_sf"/>
</dbReference>
<dbReference type="Proteomes" id="UP000002601">
    <property type="component" value="Chromosome"/>
</dbReference>
<dbReference type="KEGG" id="dsa:Desal_2520"/>
<comment type="catalytic activity">
    <reaction evidence="6">
        <text>a (3R)-hydroxyacyl-[ACP] + UDP-N-acetyl-alpha-D-glucosamine = a UDP-3-O-[(3R)-3-hydroxyacyl]-N-acetyl-alpha-D-glucosamine + holo-[ACP]</text>
        <dbReference type="Rhea" id="RHEA:67812"/>
        <dbReference type="Rhea" id="RHEA-COMP:9685"/>
        <dbReference type="Rhea" id="RHEA-COMP:9945"/>
        <dbReference type="ChEBI" id="CHEBI:57705"/>
        <dbReference type="ChEBI" id="CHEBI:64479"/>
        <dbReference type="ChEBI" id="CHEBI:78827"/>
        <dbReference type="ChEBI" id="CHEBI:173225"/>
        <dbReference type="EC" id="2.3.1.129"/>
    </reaction>
</comment>
<dbReference type="GO" id="GO:0005737">
    <property type="term" value="C:cytoplasm"/>
    <property type="evidence" value="ECO:0007669"/>
    <property type="project" value="UniProtKB-SubCell"/>
</dbReference>
<accession>C6BY46</accession>
<dbReference type="GO" id="GO:0008780">
    <property type="term" value="F:acyl-[acyl-carrier-protein]-UDP-N-acetylglucosamine O-acyltransferase activity"/>
    <property type="evidence" value="ECO:0007669"/>
    <property type="project" value="UniProtKB-UniRule"/>
</dbReference>
<dbReference type="InterPro" id="IPR001451">
    <property type="entry name" value="Hexapep"/>
</dbReference>
<dbReference type="PANTHER" id="PTHR43480">
    <property type="entry name" value="ACYL-[ACYL-CARRIER-PROTEIN]--UDP-N-ACETYLGLUCOSAMINE O-ACYLTRANSFERASE"/>
    <property type="match status" value="1"/>
</dbReference>
<comment type="subunit">
    <text evidence="6">Homotrimer.</text>
</comment>
<evidence type="ECO:0000256" key="3">
    <source>
        <dbReference type="ARBA" id="ARBA00022679"/>
    </source>
</evidence>
<comment type="function">
    <text evidence="6">Involved in the biosynthesis of lipid A, a phosphorylated glycolipid that anchors the lipopolysaccharide to the outer membrane of the cell.</text>
</comment>
<dbReference type="Pfam" id="PF13720">
    <property type="entry name" value="Acetyltransf_11"/>
    <property type="match status" value="1"/>
</dbReference>
<keyword evidence="3 6" id="KW-0808">Transferase</keyword>
<name>C6BY46_MARSD</name>